<reference evidence="6" key="1">
    <citation type="submission" date="2021-01" db="EMBL/GenBank/DDBJ databases">
        <title>Adiantum capillus-veneris genome.</title>
        <authorList>
            <person name="Fang Y."/>
            <person name="Liao Q."/>
        </authorList>
    </citation>
    <scope>NUCLEOTIDE SEQUENCE</scope>
    <source>
        <strain evidence="6">H3</strain>
        <tissue evidence="6">Leaf</tissue>
    </source>
</reference>
<evidence type="ECO:0000256" key="3">
    <source>
        <dbReference type="ARBA" id="ARBA00022989"/>
    </source>
</evidence>
<sequence>MYHSLTHALHSLRNPHFPGKSPALAAKKKLEDGGEDKAFNVEIRNHLSQLEIPADQGFLTLPWLNDAVNTVLFTCSHISNLLPKITCSEKERVHLESNLEDTLNLLDVCNGLKEVLNDVQHYVMLVRYAARTAVNVKDASDEVELKAKLTCFHAALVKSTEFMHARVEENTRHREGRSKLETCSSMLRRMGEPLPEASPGSKHAASNALFNDMYAAKVLAIFVCSVLAVALSVKPKRPLSCVHMAEQPTWLDLLQRVQDNVKKLTDKGIEHGKIALLKELDQLRAHTNELYEMLDNFLKQGTPIVEADKLSLSQQCEKLVEESDDLQRGLLALQQHVDGLFRMLVAIRVDFLDALCHV</sequence>
<accession>A0A9D4UXV3</accession>
<keyword evidence="4" id="KW-0472">Membrane</keyword>
<dbReference type="PANTHER" id="PTHR31509">
    <property type="entry name" value="BPS1-LIKE PROTEIN"/>
    <property type="match status" value="1"/>
</dbReference>
<dbReference type="Proteomes" id="UP000886520">
    <property type="component" value="Chromosome 9"/>
</dbReference>
<evidence type="ECO:0000256" key="1">
    <source>
        <dbReference type="ARBA" id="ARBA00004167"/>
    </source>
</evidence>
<dbReference type="InterPro" id="IPR008511">
    <property type="entry name" value="ROH1-like"/>
</dbReference>
<organism evidence="6 7">
    <name type="scientific">Adiantum capillus-veneris</name>
    <name type="common">Maidenhair fern</name>
    <dbReference type="NCBI Taxonomy" id="13818"/>
    <lineage>
        <taxon>Eukaryota</taxon>
        <taxon>Viridiplantae</taxon>
        <taxon>Streptophyta</taxon>
        <taxon>Embryophyta</taxon>
        <taxon>Tracheophyta</taxon>
        <taxon>Polypodiopsida</taxon>
        <taxon>Polypodiidae</taxon>
        <taxon>Polypodiales</taxon>
        <taxon>Pteridineae</taxon>
        <taxon>Pteridaceae</taxon>
        <taxon>Vittarioideae</taxon>
        <taxon>Adiantum</taxon>
    </lineage>
</organism>
<comment type="similarity">
    <text evidence="5">Belongs to the ROH1 family.</text>
</comment>
<protein>
    <submittedName>
        <fullName evidence="6">Uncharacterized protein</fullName>
    </submittedName>
</protein>
<dbReference type="EMBL" id="JABFUD020000009">
    <property type="protein sequence ID" value="KAI5075891.1"/>
    <property type="molecule type" value="Genomic_DNA"/>
</dbReference>
<name>A0A9D4UXV3_ADICA</name>
<dbReference type="OrthoDB" id="1878996at2759"/>
<evidence type="ECO:0000313" key="7">
    <source>
        <dbReference type="Proteomes" id="UP000886520"/>
    </source>
</evidence>
<comment type="caution">
    <text evidence="6">The sequence shown here is derived from an EMBL/GenBank/DDBJ whole genome shotgun (WGS) entry which is preliminary data.</text>
</comment>
<evidence type="ECO:0000256" key="4">
    <source>
        <dbReference type="ARBA" id="ARBA00023136"/>
    </source>
</evidence>
<dbReference type="Pfam" id="PF05633">
    <property type="entry name" value="ROH1-like"/>
    <property type="match status" value="1"/>
</dbReference>
<dbReference type="AlphaFoldDB" id="A0A9D4UXV3"/>
<gene>
    <name evidence="6" type="ORF">GOP47_0009967</name>
</gene>
<dbReference type="GO" id="GO:0016020">
    <property type="term" value="C:membrane"/>
    <property type="evidence" value="ECO:0007669"/>
    <property type="project" value="UniProtKB-SubCell"/>
</dbReference>
<evidence type="ECO:0000256" key="2">
    <source>
        <dbReference type="ARBA" id="ARBA00022692"/>
    </source>
</evidence>
<evidence type="ECO:0000313" key="6">
    <source>
        <dbReference type="EMBL" id="KAI5075891.1"/>
    </source>
</evidence>
<keyword evidence="7" id="KW-1185">Reference proteome</keyword>
<keyword evidence="2" id="KW-0812">Transmembrane</keyword>
<comment type="subcellular location">
    <subcellularLocation>
        <location evidence="1">Membrane</location>
        <topology evidence="1">Single-pass membrane protein</topology>
    </subcellularLocation>
</comment>
<evidence type="ECO:0000256" key="5">
    <source>
        <dbReference type="ARBA" id="ARBA00035114"/>
    </source>
</evidence>
<keyword evidence="3" id="KW-1133">Transmembrane helix</keyword>
<proteinExistence type="inferred from homology"/>